<dbReference type="Pfam" id="PF13660">
    <property type="entry name" value="DUF4147"/>
    <property type="match status" value="2"/>
</dbReference>
<dbReference type="GO" id="GO:0008270">
    <property type="term" value="F:zinc ion binding"/>
    <property type="evidence" value="ECO:0007669"/>
    <property type="project" value="UniProtKB-UniRule"/>
</dbReference>
<keyword evidence="18" id="KW-1185">Reference proteome</keyword>
<dbReference type="PANTHER" id="PTHR10127:SF890">
    <property type="entry name" value="ZINC METALLOPROTEINASE NAS-13"/>
    <property type="match status" value="1"/>
</dbReference>
<dbReference type="Gene3D" id="3.40.1480.10">
    <property type="entry name" value="MOFRL domain"/>
    <property type="match status" value="1"/>
</dbReference>
<comment type="similarity">
    <text evidence="2">Belongs to the glycerate kinase type-2 family.</text>
</comment>
<dbReference type="GO" id="GO:0004222">
    <property type="term" value="F:metalloendopeptidase activity"/>
    <property type="evidence" value="ECO:0007669"/>
    <property type="project" value="UniProtKB-UniRule"/>
</dbReference>
<evidence type="ECO:0000313" key="18">
    <source>
        <dbReference type="Proteomes" id="UP001177023"/>
    </source>
</evidence>
<accession>A0AA36D155</accession>
<evidence type="ECO:0000256" key="13">
    <source>
        <dbReference type="PROSITE-ProRule" id="PRU01211"/>
    </source>
</evidence>
<dbReference type="PROSITE" id="PS51864">
    <property type="entry name" value="ASTACIN"/>
    <property type="match status" value="1"/>
</dbReference>
<comment type="caution">
    <text evidence="12">Lacks conserved residue(s) required for the propagation of feature annotation.</text>
</comment>
<dbReference type="Gene3D" id="3.40.50.10180">
    <property type="entry name" value="Glycerate kinase, MOFRL-like N-terminal domain"/>
    <property type="match status" value="2"/>
</dbReference>
<dbReference type="AlphaFoldDB" id="A0AA36D155"/>
<name>A0AA36D155_9BILA</name>
<dbReference type="InterPro" id="IPR025286">
    <property type="entry name" value="MOFRL_assoc_dom"/>
</dbReference>
<dbReference type="InterPro" id="IPR007835">
    <property type="entry name" value="MOFRL"/>
</dbReference>
<dbReference type="SUPFAM" id="SSF55486">
    <property type="entry name" value="Metalloproteases ('zincins'), catalytic domain"/>
    <property type="match status" value="1"/>
</dbReference>
<dbReference type="Pfam" id="PF05161">
    <property type="entry name" value="MOFRL"/>
    <property type="match status" value="1"/>
</dbReference>
<keyword evidence="5" id="KW-0732">Signal</keyword>
<evidence type="ECO:0000259" key="15">
    <source>
        <dbReference type="PROSITE" id="PS51670"/>
    </source>
</evidence>
<evidence type="ECO:0000259" key="16">
    <source>
        <dbReference type="PROSITE" id="PS51864"/>
    </source>
</evidence>
<proteinExistence type="inferred from homology"/>
<sequence>MQTALSSFYAGCMAVSPFAAVENVIRVEAERIVFGKLSVAQKPALKIVPVAFGKAAIPMAAAAVKRLGGLVEEGIVITPRKTLASGGSALFCAPDSVSLPEKLDAIKVLTSHGATIQDLNIVRQKLSLVKGGKTLSLIAQAQSISLIISDIIGDPVNLIASGPTIPAQTLKYSAEDIARRLNVENQLPPNVYAKIRSWDLQPPIPTSTYHEIIASNSIALAKIEQYLKTTYSTLIVTDSLCGNATEVGKQLAELAIAPNYTQLLNKIKEYFPQTELAAFSKSKKVALIFGGETTVQIRGTGKGGRNQEMALSSLLRCKEIKDAKSSKEHKFTVFCCGTDGQDGPNDAAGAYFDQNALLGVDVDVAASYLLNSDSYNFWFFSFINKLIYVVESLLEKRSFGLARISRDVAGGDYWIGNYRVNDSAMYNKERFEGDIINSGLTGRTVNSFMGARMPGVMRNAVRQTYLKWTDGRIPYTISSQYSSFSRSKIAEAIEEYRKLTCIDFAPKSAADQDYIHIVPDDGCYSLVGRIGGKQPVSLGDGCIQKGIIIHELMHAVGFFHEQSRADRDDYVTINWSNVESGLQDQFDKYSLNMIDHLGTKYDYGSVMHYAPTAFSKNGKPTIEPKDAKIEIGQRIGFSEIDVYKINKLYDCPQLATTTEATMTSTNRMRTRKPQAPMAKGAWLGGIGGMSGGPSEPLPVIGTKPSIIPRKPEETGCRDRRRDCEYLAAAGHCENRLSIRFMTENCQKSCGKCPKEEASSNETDVAKSSESCSDSRSWCSRWAGSGMCQQPIFEDYMRSKCRKSCNLC</sequence>
<evidence type="ECO:0000256" key="14">
    <source>
        <dbReference type="RuleBase" id="RU361183"/>
    </source>
</evidence>
<keyword evidence="11" id="KW-0325">Glycoprotein</keyword>
<feature type="domain" description="ShKT" evidence="15">
    <location>
        <begin position="771"/>
        <end position="807"/>
    </location>
</feature>
<feature type="domain" description="ShKT" evidence="15">
    <location>
        <begin position="716"/>
        <end position="752"/>
    </location>
</feature>
<dbReference type="InterPro" id="IPR034035">
    <property type="entry name" value="Astacin-like_dom"/>
</dbReference>
<protein>
    <recommendedName>
        <fullName evidence="14">Metalloendopeptidase</fullName>
        <ecNumber evidence="14">3.4.24.-</ecNumber>
    </recommendedName>
</protein>
<feature type="non-terminal residue" evidence="17">
    <location>
        <position position="807"/>
    </location>
</feature>
<feature type="domain" description="Peptidase M12A" evidence="16">
    <location>
        <begin position="459"/>
        <end position="652"/>
    </location>
</feature>
<dbReference type="InterPro" id="IPR006026">
    <property type="entry name" value="Peptidase_Metallo"/>
</dbReference>
<comment type="cofactor">
    <cofactor evidence="13 14">
        <name>Zn(2+)</name>
        <dbReference type="ChEBI" id="CHEBI:29105"/>
    </cofactor>
    <text evidence="13 14">Binds 1 zinc ion per subunit.</text>
</comment>
<feature type="active site" evidence="13">
    <location>
        <position position="551"/>
    </location>
</feature>
<dbReference type="SMART" id="SM00254">
    <property type="entry name" value="ShKT"/>
    <property type="match status" value="2"/>
</dbReference>
<evidence type="ECO:0000256" key="5">
    <source>
        <dbReference type="ARBA" id="ARBA00022729"/>
    </source>
</evidence>
<evidence type="ECO:0000313" key="17">
    <source>
        <dbReference type="EMBL" id="CAJ0579118.1"/>
    </source>
</evidence>
<dbReference type="SMART" id="SM00235">
    <property type="entry name" value="ZnMc"/>
    <property type="match status" value="1"/>
</dbReference>
<dbReference type="EC" id="3.4.24.-" evidence="14"/>
<dbReference type="InterPro" id="IPR003582">
    <property type="entry name" value="ShKT_dom"/>
</dbReference>
<feature type="binding site" evidence="13">
    <location>
        <position position="550"/>
    </location>
    <ligand>
        <name>Zn(2+)</name>
        <dbReference type="ChEBI" id="CHEBI:29105"/>
        <note>catalytic</note>
    </ligand>
</feature>
<evidence type="ECO:0000256" key="11">
    <source>
        <dbReference type="ARBA" id="ARBA00023180"/>
    </source>
</evidence>
<dbReference type="FunFam" id="3.40.390.10:FF:000015">
    <property type="entry name" value="Meprin A subunit"/>
    <property type="match status" value="1"/>
</dbReference>
<dbReference type="InterPro" id="IPR037035">
    <property type="entry name" value="GK-like_C_sf"/>
</dbReference>
<dbReference type="PRINTS" id="PR00480">
    <property type="entry name" value="ASTACIN"/>
</dbReference>
<evidence type="ECO:0000256" key="9">
    <source>
        <dbReference type="ARBA" id="ARBA00023145"/>
    </source>
</evidence>
<keyword evidence="4 13" id="KW-0479">Metal-binding</keyword>
<comment type="function">
    <text evidence="1">Metalloprotease.</text>
</comment>
<keyword evidence="6 13" id="KW-0378">Hydrolase</keyword>
<dbReference type="InterPro" id="IPR038614">
    <property type="entry name" value="GK_N_sf"/>
</dbReference>
<keyword evidence="10" id="KW-1015">Disulfide bond</keyword>
<organism evidence="17 18">
    <name type="scientific">Mesorhabditis spiculigera</name>
    <dbReference type="NCBI Taxonomy" id="96644"/>
    <lineage>
        <taxon>Eukaryota</taxon>
        <taxon>Metazoa</taxon>
        <taxon>Ecdysozoa</taxon>
        <taxon>Nematoda</taxon>
        <taxon>Chromadorea</taxon>
        <taxon>Rhabditida</taxon>
        <taxon>Rhabditina</taxon>
        <taxon>Rhabditomorpha</taxon>
        <taxon>Rhabditoidea</taxon>
        <taxon>Rhabditidae</taxon>
        <taxon>Mesorhabditinae</taxon>
        <taxon>Mesorhabditis</taxon>
    </lineage>
</organism>
<dbReference type="GO" id="GO:0006508">
    <property type="term" value="P:proteolysis"/>
    <property type="evidence" value="ECO:0007669"/>
    <property type="project" value="UniProtKB-KW"/>
</dbReference>
<dbReference type="SUPFAM" id="SSF82544">
    <property type="entry name" value="GckA/TtuD-like"/>
    <property type="match status" value="1"/>
</dbReference>
<gene>
    <name evidence="17" type="ORF">MSPICULIGERA_LOCUS17349</name>
</gene>
<dbReference type="InterPro" id="IPR001506">
    <property type="entry name" value="Peptidase_M12A"/>
</dbReference>
<dbReference type="Gene3D" id="3.40.390.10">
    <property type="entry name" value="Collagenase (Catalytic Domain)"/>
    <property type="match status" value="1"/>
</dbReference>
<dbReference type="Pfam" id="PF01400">
    <property type="entry name" value="Astacin"/>
    <property type="match status" value="1"/>
</dbReference>
<evidence type="ECO:0000256" key="3">
    <source>
        <dbReference type="ARBA" id="ARBA00022670"/>
    </source>
</evidence>
<feature type="binding site" evidence="13">
    <location>
        <position position="554"/>
    </location>
    <ligand>
        <name>Zn(2+)</name>
        <dbReference type="ChEBI" id="CHEBI:29105"/>
        <note>catalytic</note>
    </ligand>
</feature>
<keyword evidence="8 13" id="KW-0482">Metalloprotease</keyword>
<dbReference type="InterPro" id="IPR024079">
    <property type="entry name" value="MetalloPept_cat_dom_sf"/>
</dbReference>
<keyword evidence="9" id="KW-0865">Zymogen</keyword>
<dbReference type="EMBL" id="CATQJA010002655">
    <property type="protein sequence ID" value="CAJ0579118.1"/>
    <property type="molecule type" value="Genomic_DNA"/>
</dbReference>
<dbReference type="Pfam" id="PF01549">
    <property type="entry name" value="ShK"/>
    <property type="match status" value="2"/>
</dbReference>
<reference evidence="17" key="1">
    <citation type="submission" date="2023-06" db="EMBL/GenBank/DDBJ databases">
        <authorList>
            <person name="Delattre M."/>
        </authorList>
    </citation>
    <scope>NUCLEOTIDE SEQUENCE</scope>
    <source>
        <strain evidence="17">AF72</strain>
    </source>
</reference>
<feature type="binding site" evidence="13">
    <location>
        <position position="560"/>
    </location>
    <ligand>
        <name>Zn(2+)</name>
        <dbReference type="ChEBI" id="CHEBI:29105"/>
        <note>catalytic</note>
    </ligand>
</feature>
<evidence type="ECO:0000256" key="4">
    <source>
        <dbReference type="ARBA" id="ARBA00022723"/>
    </source>
</evidence>
<dbReference type="PROSITE" id="PS51670">
    <property type="entry name" value="SHKT"/>
    <property type="match status" value="2"/>
</dbReference>
<evidence type="ECO:0000256" key="7">
    <source>
        <dbReference type="ARBA" id="ARBA00022833"/>
    </source>
</evidence>
<evidence type="ECO:0000256" key="10">
    <source>
        <dbReference type="ARBA" id="ARBA00023157"/>
    </source>
</evidence>
<evidence type="ECO:0000256" key="12">
    <source>
        <dbReference type="PROSITE-ProRule" id="PRU01005"/>
    </source>
</evidence>
<dbReference type="Proteomes" id="UP001177023">
    <property type="component" value="Unassembled WGS sequence"/>
</dbReference>
<keyword evidence="7 13" id="KW-0862">Zinc</keyword>
<evidence type="ECO:0000256" key="8">
    <source>
        <dbReference type="ARBA" id="ARBA00023049"/>
    </source>
</evidence>
<dbReference type="Gene3D" id="1.10.10.1940">
    <property type="match status" value="2"/>
</dbReference>
<comment type="caution">
    <text evidence="17">The sequence shown here is derived from an EMBL/GenBank/DDBJ whole genome shotgun (WGS) entry which is preliminary data.</text>
</comment>
<dbReference type="PANTHER" id="PTHR10127">
    <property type="entry name" value="DISCOIDIN, CUB, EGF, LAMININ , AND ZINC METALLOPROTEASE DOMAIN CONTAINING"/>
    <property type="match status" value="1"/>
</dbReference>
<keyword evidence="3 13" id="KW-0645">Protease</keyword>
<evidence type="ECO:0000256" key="2">
    <source>
        <dbReference type="ARBA" id="ARBA00005393"/>
    </source>
</evidence>
<evidence type="ECO:0000256" key="1">
    <source>
        <dbReference type="ARBA" id="ARBA00002657"/>
    </source>
</evidence>
<evidence type="ECO:0000256" key="6">
    <source>
        <dbReference type="ARBA" id="ARBA00022801"/>
    </source>
</evidence>
<dbReference type="CDD" id="cd04280">
    <property type="entry name" value="ZnMc_astacin_like"/>
    <property type="match status" value="1"/>
</dbReference>